<name>K4QZ03_STRDJ</name>
<dbReference type="STRING" id="1214101.BN159_1778"/>
<accession>K4QZ03</accession>
<evidence type="ECO:0000259" key="1">
    <source>
        <dbReference type="Pfam" id="PF16353"/>
    </source>
</evidence>
<evidence type="ECO:0000313" key="2">
    <source>
        <dbReference type="EMBL" id="CCK26157.1"/>
    </source>
</evidence>
<dbReference type="Pfam" id="PF16353">
    <property type="entry name" value="LacZ_4"/>
    <property type="match status" value="1"/>
</dbReference>
<organism evidence="2 3">
    <name type="scientific">Streptomyces davaonensis (strain DSM 101723 / JCM 4913 / KCC S-0913 / 768)</name>
    <dbReference type="NCBI Taxonomy" id="1214101"/>
    <lineage>
        <taxon>Bacteria</taxon>
        <taxon>Bacillati</taxon>
        <taxon>Actinomycetota</taxon>
        <taxon>Actinomycetes</taxon>
        <taxon>Kitasatosporales</taxon>
        <taxon>Streptomycetaceae</taxon>
        <taxon>Streptomyces</taxon>
    </lineage>
</organism>
<keyword evidence="3" id="KW-1185">Reference proteome</keyword>
<dbReference type="AlphaFoldDB" id="K4QZ03"/>
<dbReference type="SUPFAM" id="SSF49303">
    <property type="entry name" value="beta-Galactosidase/glucuronidase domain"/>
    <property type="match status" value="1"/>
</dbReference>
<dbReference type="InterPro" id="IPR036156">
    <property type="entry name" value="Beta-gal/glucu_dom_sf"/>
</dbReference>
<dbReference type="KEGG" id="sdv:BN159_1778"/>
<dbReference type="PATRIC" id="fig|1214101.3.peg.1805"/>
<dbReference type="Gene3D" id="2.60.40.10">
    <property type="entry name" value="Immunoglobulins"/>
    <property type="match status" value="1"/>
</dbReference>
<gene>
    <name evidence="2" type="ORF">BN159_1778</name>
</gene>
<evidence type="ECO:0000313" key="3">
    <source>
        <dbReference type="Proteomes" id="UP000008043"/>
    </source>
</evidence>
<dbReference type="HOGENOM" id="CLU_1785744_0_0_11"/>
<dbReference type="InterPro" id="IPR032312">
    <property type="entry name" value="LacZ_4"/>
</dbReference>
<reference evidence="2 3" key="1">
    <citation type="journal article" date="2012" name="J. Bacteriol.">
        <title>Genome sequence of the bacterium Streptomyces davawensis JCM 4913 and heterologous production of the unique antibiotic roseoflavin.</title>
        <authorList>
            <person name="Jankowitsch F."/>
            <person name="Schwarz J."/>
            <person name="Ruckert C."/>
            <person name="Gust B."/>
            <person name="Szczepanowski R."/>
            <person name="Blom J."/>
            <person name="Pelzer S."/>
            <person name="Kalinowski J."/>
            <person name="Mack M."/>
        </authorList>
    </citation>
    <scope>NUCLEOTIDE SEQUENCE [LARGE SCALE GENOMIC DNA]</scope>
    <source>
        <strain evidence="3">DSM 101723 / JCM 4913 / KCC S-0913 / 768</strain>
    </source>
</reference>
<dbReference type="InterPro" id="IPR013783">
    <property type="entry name" value="Ig-like_fold"/>
</dbReference>
<dbReference type="GO" id="GO:0005975">
    <property type="term" value="P:carbohydrate metabolic process"/>
    <property type="evidence" value="ECO:0007669"/>
    <property type="project" value="UniProtKB-ARBA"/>
</dbReference>
<dbReference type="Proteomes" id="UP000008043">
    <property type="component" value="Chromosome"/>
</dbReference>
<proteinExistence type="predicted"/>
<protein>
    <recommendedName>
        <fullName evidence="1">Beta-galactosidase domain-containing protein</fullName>
    </recommendedName>
</protein>
<dbReference type="EMBL" id="HE971709">
    <property type="protein sequence ID" value="CCK26157.1"/>
    <property type="molecule type" value="Genomic_DNA"/>
</dbReference>
<feature type="domain" description="Beta-galactosidase" evidence="1">
    <location>
        <begin position="27"/>
        <end position="112"/>
    </location>
</feature>
<dbReference type="eggNOG" id="COG3250">
    <property type="taxonomic scope" value="Bacteria"/>
</dbReference>
<sequence>MTDGRRVYEHRELTAPVRLRSFRHEGLVVQNHRCFRGLDWLTARWELTLADGRTLTAPAELPELRPGETAAMPLPFTLPRGGGEIWVTLRVTTKDDEPWGPRGTEVCAPRLRLRAAPVEVDAEGLLPLSLLIRSLLNQSLPTVAG</sequence>